<reference evidence="2" key="1">
    <citation type="submission" date="2016-11" db="EMBL/GenBank/DDBJ databases">
        <authorList>
            <person name="Varghese N."/>
            <person name="Submissions S."/>
        </authorList>
    </citation>
    <scope>NUCLEOTIDE SEQUENCE [LARGE SCALE GENOMIC DNA]</scope>
    <source>
        <strain evidence="2">CGMCC 1.8995</strain>
    </source>
</reference>
<evidence type="ECO:0008006" key="3">
    <source>
        <dbReference type="Google" id="ProtNLM"/>
    </source>
</evidence>
<dbReference type="RefSeq" id="WP_073321777.1">
    <property type="nucleotide sequence ID" value="NZ_FQWD01000003.1"/>
</dbReference>
<dbReference type="OrthoDB" id="1263265at2"/>
<evidence type="ECO:0000313" key="1">
    <source>
        <dbReference type="EMBL" id="SHG37202.1"/>
    </source>
</evidence>
<dbReference type="InterPro" id="IPR038444">
    <property type="entry name" value="DUF465_sf"/>
</dbReference>
<protein>
    <recommendedName>
        <fullName evidence="3">GTP-binding protein</fullName>
    </recommendedName>
</protein>
<proteinExistence type="predicted"/>
<sequence length="83" mass="10092">MNIEKHDLVHEFPDHQHTIRHLKMHDRHFAKLFERYNNLDADIRKLEENGQPTTDQVLHDMKNERVQLKDDLFCFIREAETAQ</sequence>
<organism evidence="1 2">
    <name type="scientific">Marisediminitalea aggregata</name>
    <dbReference type="NCBI Taxonomy" id="634436"/>
    <lineage>
        <taxon>Bacteria</taxon>
        <taxon>Pseudomonadati</taxon>
        <taxon>Pseudomonadota</taxon>
        <taxon>Gammaproteobacteria</taxon>
        <taxon>Alteromonadales</taxon>
        <taxon>Alteromonadaceae</taxon>
        <taxon>Marisediminitalea</taxon>
    </lineage>
</organism>
<dbReference type="Gene3D" id="6.10.280.50">
    <property type="match status" value="1"/>
</dbReference>
<dbReference type="EMBL" id="FQWD01000003">
    <property type="protein sequence ID" value="SHG37202.1"/>
    <property type="molecule type" value="Genomic_DNA"/>
</dbReference>
<keyword evidence="2" id="KW-1185">Reference proteome</keyword>
<dbReference type="Pfam" id="PF04325">
    <property type="entry name" value="DUF465"/>
    <property type="match status" value="1"/>
</dbReference>
<dbReference type="STRING" id="634436.SAMN05216361_1998"/>
<accession>A0A1M5J9F5</accession>
<gene>
    <name evidence="1" type="ORF">SAMN05216361_1998</name>
</gene>
<dbReference type="AlphaFoldDB" id="A0A1M5J9F5"/>
<evidence type="ECO:0000313" key="2">
    <source>
        <dbReference type="Proteomes" id="UP000184520"/>
    </source>
</evidence>
<name>A0A1M5J9F5_9ALTE</name>
<dbReference type="InterPro" id="IPR007420">
    <property type="entry name" value="DUF465"/>
</dbReference>
<dbReference type="Proteomes" id="UP000184520">
    <property type="component" value="Unassembled WGS sequence"/>
</dbReference>